<keyword evidence="2" id="KW-1185">Reference proteome</keyword>
<protein>
    <submittedName>
        <fullName evidence="1">DGQHR domain-containing protein</fullName>
    </submittedName>
</protein>
<dbReference type="Pfam" id="PF14072">
    <property type="entry name" value="DndB"/>
    <property type="match status" value="1"/>
</dbReference>
<dbReference type="InterPro" id="IPR017642">
    <property type="entry name" value="DNA_S_mod_DndB"/>
</dbReference>
<accession>A0ABW4H1U9</accession>
<proteinExistence type="predicted"/>
<organism evidence="1 2">
    <name type="scientific">Levilactobacillus fuyuanensis</name>
    <dbReference type="NCBI Taxonomy" id="2486022"/>
    <lineage>
        <taxon>Bacteria</taxon>
        <taxon>Bacillati</taxon>
        <taxon>Bacillota</taxon>
        <taxon>Bacilli</taxon>
        <taxon>Lactobacillales</taxon>
        <taxon>Lactobacillaceae</taxon>
        <taxon>Levilactobacillus</taxon>
    </lineage>
</organism>
<evidence type="ECO:0000313" key="2">
    <source>
        <dbReference type="Proteomes" id="UP001597195"/>
    </source>
</evidence>
<gene>
    <name evidence="1" type="ORF">ACFQ5T_03235</name>
</gene>
<comment type="caution">
    <text evidence="1">The sequence shown here is derived from an EMBL/GenBank/DDBJ whole genome shotgun (WGS) entry which is preliminary data.</text>
</comment>
<sequence>MKKTLYGILGRQRNRYIITGIMSIQDMLDVYDIDVWEPNKPIDEQGSQRKPIPAHYRKIGRQFKKDSFWLPTSITLSSSLQLDGDVIDLNETQDTVISDLDDSKEATVELMNLGKLKIPLVRVTLGDNYKLRVVDGQHRIKGIEYAIRDLKIKNLEDFELPYVIMLTKNRVDEIQSFYEINSTPKRVATDLALQLLKEMSENSVNSDLNATKRAQLVALNAAMVLNDDPNSVWFQSISVGQTKNSSTIASTTSFVTALKPLITGRGASKVILQQITGVSDENVSIKNSEKTEEVMGNDLAKFISNFWEALREIMPSAFPDRIDDKNKWVIQKTPGIFSLSSVAGKLFDLMYSKAQSKADFSVQGIRNFLEMYAGVGITSDIIDMKTYWQSSNKTNNIIGGVAANANSQKAFKQLANDIFDDIESNYTESNPKKIIL</sequence>
<dbReference type="EMBL" id="JBHTOM010000003">
    <property type="protein sequence ID" value="MFD1548695.1"/>
    <property type="molecule type" value="Genomic_DNA"/>
</dbReference>
<dbReference type="Proteomes" id="UP001597195">
    <property type="component" value="Unassembled WGS sequence"/>
</dbReference>
<dbReference type="RefSeq" id="WP_125700318.1">
    <property type="nucleotide sequence ID" value="NZ_JBHTOM010000003.1"/>
</dbReference>
<evidence type="ECO:0000313" key="1">
    <source>
        <dbReference type="EMBL" id="MFD1548695.1"/>
    </source>
</evidence>
<name>A0ABW4H1U9_9LACO</name>
<reference evidence="2" key="1">
    <citation type="journal article" date="2019" name="Int. J. Syst. Evol. Microbiol.">
        <title>The Global Catalogue of Microorganisms (GCM) 10K type strain sequencing project: providing services to taxonomists for standard genome sequencing and annotation.</title>
        <authorList>
            <consortium name="The Broad Institute Genomics Platform"/>
            <consortium name="The Broad Institute Genome Sequencing Center for Infectious Disease"/>
            <person name="Wu L."/>
            <person name="Ma J."/>
        </authorList>
    </citation>
    <scope>NUCLEOTIDE SEQUENCE [LARGE SCALE GENOMIC DNA]</scope>
    <source>
        <strain evidence="2">CCM 8906</strain>
    </source>
</reference>
<dbReference type="InterPro" id="IPR017601">
    <property type="entry name" value="DGQHR-contain_dom"/>
</dbReference>
<dbReference type="NCBIfam" id="TIGR03187">
    <property type="entry name" value="DGQHR"/>
    <property type="match status" value="1"/>
</dbReference>